<feature type="compositionally biased region" description="Pro residues" evidence="2">
    <location>
        <begin position="265"/>
        <end position="286"/>
    </location>
</feature>
<keyword evidence="3" id="KW-1133">Transmembrane helix</keyword>
<dbReference type="InterPro" id="IPR015202">
    <property type="entry name" value="GO-like_E_set"/>
</dbReference>
<name>A0A8J4BBF4_9CHLO</name>
<evidence type="ECO:0000256" key="3">
    <source>
        <dbReference type="SAM" id="Phobius"/>
    </source>
</evidence>
<dbReference type="InterPro" id="IPR013783">
    <property type="entry name" value="Ig-like_fold"/>
</dbReference>
<keyword evidence="3" id="KW-0472">Membrane</keyword>
<keyword evidence="7" id="KW-1185">Reference proteome</keyword>
<dbReference type="EMBL" id="BNCO01000029">
    <property type="protein sequence ID" value="GIL58080.1"/>
    <property type="molecule type" value="Genomic_DNA"/>
</dbReference>
<protein>
    <recommendedName>
        <fullName evidence="8">Glyoxal or galactose oxidase</fullName>
    </recommendedName>
</protein>
<evidence type="ECO:0000256" key="2">
    <source>
        <dbReference type="SAM" id="MobiDB-lite"/>
    </source>
</evidence>
<feature type="region of interest" description="Disordered" evidence="2">
    <location>
        <begin position="256"/>
        <end position="289"/>
    </location>
</feature>
<feature type="domain" description="Galactose oxidase-like Early set" evidence="5">
    <location>
        <begin position="706"/>
        <end position="774"/>
    </location>
</feature>
<gene>
    <name evidence="6" type="ORF">Vafri_13205</name>
</gene>
<evidence type="ECO:0000259" key="5">
    <source>
        <dbReference type="Pfam" id="PF09118"/>
    </source>
</evidence>
<sequence length="894" mass="96458">MRAASRQQSLRFHSETSGEIGILIFLIFILSCATRFTIVKAEPPRLSSVANSFAGSRFLLATDYPSNITVRGNHAASSQPVGNPNGSDQTTERPFHSPHQVQSPPGPVQLPVAAAPPNGSSRSLPPPRQRSPYSSPRLRSPPRTPSPSRPPPLPPAPPRLPTRPRAPLTPRPPKPPQPQPPSPRPPRPAPPPPSPSPPSPSPPSPPQPSPPQPSPSPPYSPPSPRPSFILLPPSQGAKVDTLKNGLTESVEADIADDGEADDEPAWPPQQPTPPRPINTPSPPPPASAAEIGRFHFIGNAMMIAVHLLAVPGTDRFFFMERPSGRHPDGSRTIAGFLDLPTRRWTHVTSPDGLFCAGHTFLRSGDLLVVGGHQANAGYPDGMRSIRTFNRSCTDLQLRKVRDMGWRRWYPTTTLLPSGKVLIMGGTQGVGAGTANNQFWELYDHSSHRLTPYAMRSAYLDSAQQVYYPFNYVLPSGLLFTFCGRTGWILNWTNNTWTQPVPRLRGYGSTQYPFTGTSVMLGLYPERDYQVEIMLFGGQAERAVRNLSTVATRAAQRLRLTYDTATGNYTFEGWTEESMSMGRLMGDSVLLPNGKVVVLNGAREGLAGDSASGGDSRANYPVLFADLYDPDLPHGSRFRRLALSRIPRMYHSTACLTTNGTILVAGCDRCHRFFVDPAWSYDPSPTGKTDYRLEIFSPPYIFNDAARPRIELVQGDVMLYGKPYDIAYSFPAAVATATASAHPHPKITRVVLMAPCSCTHSYDMNQRLVGLRILSDWGPTGRGNQEEPVKHARSLSELYTSVVDSVKNNSSGSGSGSGNSASGAGPGEAAAAGSGVAAAASDTDSFNDEAAPGGVLTVGGPPNANIAPPGMYMLFLLSGEIYSSAVWVRLEHPPP</sequence>
<feature type="compositionally biased region" description="Low complexity" evidence="2">
    <location>
        <begin position="817"/>
        <end position="829"/>
    </location>
</feature>
<dbReference type="AlphaFoldDB" id="A0A8J4BBF4"/>
<evidence type="ECO:0008006" key="8">
    <source>
        <dbReference type="Google" id="ProtNLM"/>
    </source>
</evidence>
<feature type="region of interest" description="Disordered" evidence="2">
    <location>
        <begin position="70"/>
        <end position="240"/>
    </location>
</feature>
<organism evidence="6 7">
    <name type="scientific">Volvox africanus</name>
    <dbReference type="NCBI Taxonomy" id="51714"/>
    <lineage>
        <taxon>Eukaryota</taxon>
        <taxon>Viridiplantae</taxon>
        <taxon>Chlorophyta</taxon>
        <taxon>core chlorophytes</taxon>
        <taxon>Chlorophyceae</taxon>
        <taxon>CS clade</taxon>
        <taxon>Chlamydomonadales</taxon>
        <taxon>Volvocaceae</taxon>
        <taxon>Volvox</taxon>
    </lineage>
</organism>
<feature type="domain" description="Galactose oxidase-like Early set" evidence="5">
    <location>
        <begin position="853"/>
        <end position="888"/>
    </location>
</feature>
<dbReference type="CDD" id="cd02851">
    <property type="entry name" value="E_set_GO_C"/>
    <property type="match status" value="1"/>
</dbReference>
<dbReference type="PROSITE" id="PS51257">
    <property type="entry name" value="PROKAR_LIPOPROTEIN"/>
    <property type="match status" value="1"/>
</dbReference>
<dbReference type="PANTHER" id="PTHR32208">
    <property type="entry name" value="SECRETED PROTEIN-RELATED"/>
    <property type="match status" value="1"/>
</dbReference>
<dbReference type="Proteomes" id="UP000747399">
    <property type="component" value="Unassembled WGS sequence"/>
</dbReference>
<dbReference type="PRINTS" id="PR01217">
    <property type="entry name" value="PRICHEXTENSN"/>
</dbReference>
<dbReference type="InterPro" id="IPR037293">
    <property type="entry name" value="Gal_Oxidase_central_sf"/>
</dbReference>
<feature type="transmembrane region" description="Helical" evidence="3">
    <location>
        <begin position="20"/>
        <end position="38"/>
    </location>
</feature>
<dbReference type="SUPFAM" id="SSF81296">
    <property type="entry name" value="E set domains"/>
    <property type="match status" value="2"/>
</dbReference>
<feature type="compositionally biased region" description="Polar residues" evidence="2">
    <location>
        <begin position="70"/>
        <end position="89"/>
    </location>
</feature>
<evidence type="ECO:0000259" key="4">
    <source>
        <dbReference type="Pfam" id="PF07250"/>
    </source>
</evidence>
<feature type="region of interest" description="Disordered" evidence="2">
    <location>
        <begin position="805"/>
        <end position="829"/>
    </location>
</feature>
<dbReference type="InterPro" id="IPR009880">
    <property type="entry name" value="Glyoxal_oxidase_N"/>
</dbReference>
<dbReference type="InterPro" id="IPR011043">
    <property type="entry name" value="Gal_Oxase/kelch_b-propeller"/>
</dbReference>
<proteinExistence type="predicted"/>
<dbReference type="SUPFAM" id="SSF50965">
    <property type="entry name" value="Galactose oxidase, central domain"/>
    <property type="match status" value="1"/>
</dbReference>
<reference evidence="6" key="1">
    <citation type="journal article" date="2021" name="Proc. Natl. Acad. Sci. U.S.A.">
        <title>Three genomes in the algal genus Volvox reveal the fate of a haploid sex-determining region after a transition to homothallism.</title>
        <authorList>
            <person name="Yamamoto K."/>
            <person name="Hamaji T."/>
            <person name="Kawai-Toyooka H."/>
            <person name="Matsuzaki R."/>
            <person name="Takahashi F."/>
            <person name="Nishimura Y."/>
            <person name="Kawachi M."/>
            <person name="Noguchi H."/>
            <person name="Minakuchi Y."/>
            <person name="Umen J.G."/>
            <person name="Toyoda A."/>
            <person name="Nozaki H."/>
        </authorList>
    </citation>
    <scope>NUCLEOTIDE SEQUENCE</scope>
    <source>
        <strain evidence="6">NIES-3780</strain>
    </source>
</reference>
<keyword evidence="3" id="KW-0812">Transmembrane</keyword>
<dbReference type="Pfam" id="PF07250">
    <property type="entry name" value="Glyoxal_oxid_N"/>
    <property type="match status" value="1"/>
</dbReference>
<comment type="caution">
    <text evidence="6">The sequence shown here is derived from an EMBL/GenBank/DDBJ whole genome shotgun (WGS) entry which is preliminary data.</text>
</comment>
<feature type="domain" description="Glyoxal oxidase N-terminal" evidence="4">
    <location>
        <begin position="355"/>
        <end position="699"/>
    </location>
</feature>
<dbReference type="Pfam" id="PF09118">
    <property type="entry name" value="GO-like_E_set"/>
    <property type="match status" value="2"/>
</dbReference>
<accession>A0A8J4BBF4</accession>
<evidence type="ECO:0000313" key="6">
    <source>
        <dbReference type="EMBL" id="GIL58080.1"/>
    </source>
</evidence>
<dbReference type="PANTHER" id="PTHR32208:SF21">
    <property type="entry name" value="LOW QUALITY PROTEIN: ALDEHYDE OXIDASE GLOX-LIKE"/>
    <property type="match status" value="1"/>
</dbReference>
<dbReference type="Gene3D" id="2.60.40.10">
    <property type="entry name" value="Immunoglobulins"/>
    <property type="match status" value="2"/>
</dbReference>
<feature type="compositionally biased region" description="Pro residues" evidence="2">
    <location>
        <begin position="167"/>
        <end position="225"/>
    </location>
</feature>
<keyword evidence="1" id="KW-0732">Signal</keyword>
<feature type="compositionally biased region" description="Pro residues" evidence="2">
    <location>
        <begin position="142"/>
        <end position="161"/>
    </location>
</feature>
<dbReference type="InterPro" id="IPR014756">
    <property type="entry name" value="Ig_E-set"/>
</dbReference>
<evidence type="ECO:0000256" key="1">
    <source>
        <dbReference type="ARBA" id="ARBA00022729"/>
    </source>
</evidence>
<evidence type="ECO:0000313" key="7">
    <source>
        <dbReference type="Proteomes" id="UP000747399"/>
    </source>
</evidence>
<dbReference type="Gene3D" id="2.130.10.80">
    <property type="entry name" value="Galactose oxidase/kelch, beta-propeller"/>
    <property type="match status" value="1"/>
</dbReference>